<name>A0A9N9JPZ8_9GLOM</name>
<feature type="non-terminal residue" evidence="2">
    <location>
        <position position="1"/>
    </location>
</feature>
<organism evidence="2 3">
    <name type="scientific">Dentiscutata erythropus</name>
    <dbReference type="NCBI Taxonomy" id="1348616"/>
    <lineage>
        <taxon>Eukaryota</taxon>
        <taxon>Fungi</taxon>
        <taxon>Fungi incertae sedis</taxon>
        <taxon>Mucoromycota</taxon>
        <taxon>Glomeromycotina</taxon>
        <taxon>Glomeromycetes</taxon>
        <taxon>Diversisporales</taxon>
        <taxon>Gigasporaceae</taxon>
        <taxon>Dentiscutata</taxon>
    </lineage>
</organism>
<comment type="caution">
    <text evidence="2">The sequence shown here is derived from an EMBL/GenBank/DDBJ whole genome shotgun (WGS) entry which is preliminary data.</text>
</comment>
<dbReference type="EMBL" id="CAJVPY010027151">
    <property type="protein sequence ID" value="CAG8790771.1"/>
    <property type="molecule type" value="Genomic_DNA"/>
</dbReference>
<evidence type="ECO:0000256" key="1">
    <source>
        <dbReference type="SAM" id="MobiDB-lite"/>
    </source>
</evidence>
<dbReference type="OrthoDB" id="2472625at2759"/>
<gene>
    <name evidence="2" type="ORF">DERYTH_LOCUS21381</name>
</gene>
<dbReference type="AlphaFoldDB" id="A0A9N9JPZ8"/>
<sequence length="109" mass="12644">KYIPESEDTTNKMPPQKKRKIEEEITNLDTVKATKTWMKEIFKIQNNRIKGDSLEEKVAQILKAQNMITIMTKAHLLEENEEKIKLKKIIGDGAVDLFGKIVIYNQTLQ</sequence>
<proteinExistence type="predicted"/>
<keyword evidence="3" id="KW-1185">Reference proteome</keyword>
<protein>
    <submittedName>
        <fullName evidence="2">6450_t:CDS:1</fullName>
    </submittedName>
</protein>
<accession>A0A9N9JPZ8</accession>
<reference evidence="2" key="1">
    <citation type="submission" date="2021-06" db="EMBL/GenBank/DDBJ databases">
        <authorList>
            <person name="Kallberg Y."/>
            <person name="Tangrot J."/>
            <person name="Rosling A."/>
        </authorList>
    </citation>
    <scope>NUCLEOTIDE SEQUENCE</scope>
    <source>
        <strain evidence="2">MA453B</strain>
    </source>
</reference>
<evidence type="ECO:0000313" key="3">
    <source>
        <dbReference type="Proteomes" id="UP000789405"/>
    </source>
</evidence>
<dbReference type="Proteomes" id="UP000789405">
    <property type="component" value="Unassembled WGS sequence"/>
</dbReference>
<feature type="region of interest" description="Disordered" evidence="1">
    <location>
        <begin position="1"/>
        <end position="20"/>
    </location>
</feature>
<evidence type="ECO:0000313" key="2">
    <source>
        <dbReference type="EMBL" id="CAG8790771.1"/>
    </source>
</evidence>